<keyword evidence="4" id="KW-0010">Activator</keyword>
<protein>
    <recommendedName>
        <fullName evidence="8">DZF domain-containing protein</fullName>
    </recommendedName>
</protein>
<dbReference type="EMBL" id="JAVRJZ010000020">
    <property type="protein sequence ID" value="KAK2706289.1"/>
    <property type="molecule type" value="Genomic_DNA"/>
</dbReference>
<dbReference type="GO" id="GO:0003677">
    <property type="term" value="F:DNA binding"/>
    <property type="evidence" value="ECO:0007669"/>
    <property type="project" value="UniProtKB-KW"/>
</dbReference>
<evidence type="ECO:0000256" key="3">
    <source>
        <dbReference type="ARBA" id="ARBA00023125"/>
    </source>
</evidence>
<organism evidence="9 10">
    <name type="scientific">Artemia franciscana</name>
    <name type="common">Brine shrimp</name>
    <name type="synonym">Artemia sanfranciscana</name>
    <dbReference type="NCBI Taxonomy" id="6661"/>
    <lineage>
        <taxon>Eukaryota</taxon>
        <taxon>Metazoa</taxon>
        <taxon>Ecdysozoa</taxon>
        <taxon>Arthropoda</taxon>
        <taxon>Crustacea</taxon>
        <taxon>Branchiopoda</taxon>
        <taxon>Anostraca</taxon>
        <taxon>Artemiidae</taxon>
        <taxon>Artemia</taxon>
    </lineage>
</organism>
<evidence type="ECO:0000313" key="10">
    <source>
        <dbReference type="Proteomes" id="UP001187531"/>
    </source>
</evidence>
<evidence type="ECO:0000256" key="4">
    <source>
        <dbReference type="ARBA" id="ARBA00023159"/>
    </source>
</evidence>
<dbReference type="Gene3D" id="1.10.1410.40">
    <property type="match status" value="1"/>
</dbReference>
<keyword evidence="5" id="KW-0804">Transcription</keyword>
<keyword evidence="2" id="KW-0805">Transcription regulation</keyword>
<accession>A0AA88KY36</accession>
<dbReference type="PANTHER" id="PTHR46447:SF1">
    <property type="entry name" value="INTERLEUKIN ENHANCER-BINDING FACTOR 2"/>
    <property type="match status" value="1"/>
</dbReference>
<keyword evidence="6" id="KW-0539">Nucleus</keyword>
<proteinExistence type="predicted"/>
<dbReference type="Proteomes" id="UP001187531">
    <property type="component" value="Unassembled WGS sequence"/>
</dbReference>
<dbReference type="Pfam" id="PF07528">
    <property type="entry name" value="DZF_N"/>
    <property type="match status" value="1"/>
</dbReference>
<dbReference type="InterPro" id="IPR006561">
    <property type="entry name" value="DZF_dom"/>
</dbReference>
<evidence type="ECO:0000313" key="9">
    <source>
        <dbReference type="EMBL" id="KAK2706289.1"/>
    </source>
</evidence>
<dbReference type="FunFam" id="3.30.460.10:FF:000058">
    <property type="entry name" value="Interleukin enhancer-binding factor 2"/>
    <property type="match status" value="1"/>
</dbReference>
<dbReference type="EMBL" id="JAVRJZ010000020">
    <property type="protein sequence ID" value="KAK2706288.1"/>
    <property type="molecule type" value="Genomic_DNA"/>
</dbReference>
<evidence type="ECO:0000256" key="1">
    <source>
        <dbReference type="ARBA" id="ARBA00004123"/>
    </source>
</evidence>
<dbReference type="SMART" id="SM00572">
    <property type="entry name" value="DZF"/>
    <property type="match status" value="1"/>
</dbReference>
<dbReference type="Pfam" id="PF20965">
    <property type="entry name" value="DZF_C"/>
    <property type="match status" value="1"/>
</dbReference>
<dbReference type="GO" id="GO:0045893">
    <property type="term" value="P:positive regulation of DNA-templated transcription"/>
    <property type="evidence" value="ECO:0007669"/>
    <property type="project" value="TreeGrafter"/>
</dbReference>
<dbReference type="InterPro" id="IPR049401">
    <property type="entry name" value="DZF_dom_N"/>
</dbReference>
<sequence>MMARGFGGRGRGFGGNRPRGGSARPITRFISRPTFDPVLAEPAFPRVKPLPEETEFNQDLLNLNAQLSPTEEEEAAINNLMTKVRGILDKFILAPVAESSCQIEEVRPVGSYKKGTMMRGSNMADLVVILKSMPARQAVDAMGMKLCQELEQQDPKLGATFTSNERGFHVSSGSATIRIMTATVPVNMKKLDSSLHLDYKILQQNMAAVRQCRWFEESAHHSSIRVLIRILKHLKNRYELLNPLTPWMVDLLAHYCIMNQPNRLIVSLPAAFRRALQLMAAGLFLPGSQGLIDPVESYGVRAHTAIPVAQQDGVTIAAQTLLQILAYGGYQPVLGLDGSSKDLTTEVTVWNGVVVTPGEEVYVAATAEEEPETQDIEMKASDE</sequence>
<dbReference type="GO" id="GO:0071013">
    <property type="term" value="C:catalytic step 2 spliceosome"/>
    <property type="evidence" value="ECO:0007669"/>
    <property type="project" value="TreeGrafter"/>
</dbReference>
<dbReference type="PROSITE" id="PS50152">
    <property type="entry name" value="25A_SYNTH_3"/>
    <property type="match status" value="1"/>
</dbReference>
<gene>
    <name evidence="9" type="ORF">QYM36_016356</name>
</gene>
<evidence type="ECO:0000256" key="2">
    <source>
        <dbReference type="ARBA" id="ARBA00023015"/>
    </source>
</evidence>
<feature type="domain" description="DZF" evidence="8">
    <location>
        <begin position="24"/>
        <end position="376"/>
    </location>
</feature>
<dbReference type="InterPro" id="IPR049402">
    <property type="entry name" value="DZF_dom_C"/>
</dbReference>
<reference evidence="9" key="1">
    <citation type="submission" date="2023-07" db="EMBL/GenBank/DDBJ databases">
        <title>Chromosome-level genome assembly of Artemia franciscana.</title>
        <authorList>
            <person name="Jo E."/>
        </authorList>
    </citation>
    <scope>NUCLEOTIDE SEQUENCE</scope>
    <source>
        <tissue evidence="9">Whole body</tissue>
    </source>
</reference>
<dbReference type="PANTHER" id="PTHR46447">
    <property type="entry name" value="INTERLEUKIN ENHANCER-BINDING FACTOR"/>
    <property type="match status" value="1"/>
</dbReference>
<dbReference type="Gene3D" id="3.30.460.10">
    <property type="entry name" value="Beta Polymerase, domain 2"/>
    <property type="match status" value="1"/>
</dbReference>
<dbReference type="InterPro" id="IPR052134">
    <property type="entry name" value="ILF2"/>
</dbReference>
<feature type="compositionally biased region" description="Gly residues" evidence="7">
    <location>
        <begin position="1"/>
        <end position="18"/>
    </location>
</feature>
<dbReference type="SUPFAM" id="SSF81301">
    <property type="entry name" value="Nucleotidyltransferase"/>
    <property type="match status" value="1"/>
</dbReference>
<keyword evidence="3" id="KW-0238">DNA-binding</keyword>
<evidence type="ECO:0000256" key="5">
    <source>
        <dbReference type="ARBA" id="ARBA00023163"/>
    </source>
</evidence>
<dbReference type="GO" id="GO:0003725">
    <property type="term" value="F:double-stranded RNA binding"/>
    <property type="evidence" value="ECO:0007669"/>
    <property type="project" value="TreeGrafter"/>
</dbReference>
<comment type="subcellular location">
    <subcellularLocation>
        <location evidence="1">Nucleus</location>
    </subcellularLocation>
</comment>
<evidence type="ECO:0000256" key="6">
    <source>
        <dbReference type="ARBA" id="ARBA00023242"/>
    </source>
</evidence>
<evidence type="ECO:0000259" key="8">
    <source>
        <dbReference type="PROSITE" id="PS51703"/>
    </source>
</evidence>
<dbReference type="AlphaFoldDB" id="A0AA88KY36"/>
<feature type="region of interest" description="Disordered" evidence="7">
    <location>
        <begin position="1"/>
        <end position="27"/>
    </location>
</feature>
<keyword evidence="10" id="KW-1185">Reference proteome</keyword>
<dbReference type="PROSITE" id="PS51703">
    <property type="entry name" value="DZF"/>
    <property type="match status" value="1"/>
</dbReference>
<evidence type="ECO:0000256" key="7">
    <source>
        <dbReference type="SAM" id="MobiDB-lite"/>
    </source>
</evidence>
<name>A0AA88KY36_ARTSF</name>
<comment type="caution">
    <text evidence="9">The sequence shown here is derived from an EMBL/GenBank/DDBJ whole genome shotgun (WGS) entry which is preliminary data.</text>
</comment>
<dbReference type="InterPro" id="IPR043519">
    <property type="entry name" value="NT_sf"/>
</dbReference>